<evidence type="ECO:0000313" key="3">
    <source>
        <dbReference type="Proteomes" id="UP000246702"/>
    </source>
</evidence>
<dbReference type="OrthoDB" id="10620077at2759"/>
<comment type="caution">
    <text evidence="2">The sequence shown here is derived from an EMBL/GenBank/DDBJ whole genome shotgun (WGS) entry which is preliminary data.</text>
</comment>
<evidence type="ECO:0000256" key="1">
    <source>
        <dbReference type="SAM" id="MobiDB-lite"/>
    </source>
</evidence>
<dbReference type="AlphaFoldDB" id="A0A317XCM0"/>
<dbReference type="GeneID" id="37116976"/>
<evidence type="ECO:0000313" key="2">
    <source>
        <dbReference type="EMBL" id="PWY96293.1"/>
    </source>
</evidence>
<gene>
    <name evidence="2" type="ORF">BO94DRAFT_570628</name>
</gene>
<proteinExistence type="predicted"/>
<dbReference type="RefSeq" id="XP_025473054.1">
    <property type="nucleotide sequence ID" value="XM_025614833.1"/>
</dbReference>
<reference evidence="2 3" key="1">
    <citation type="submission" date="2016-12" db="EMBL/GenBank/DDBJ databases">
        <title>The genomes of Aspergillus section Nigri reveals drivers in fungal speciation.</title>
        <authorList>
            <consortium name="DOE Joint Genome Institute"/>
            <person name="Vesth T.C."/>
            <person name="Nybo J."/>
            <person name="Theobald S."/>
            <person name="Brandl J."/>
            <person name="Frisvad J.C."/>
            <person name="Nielsen K.F."/>
            <person name="Lyhne E.K."/>
            <person name="Kogle M.E."/>
            <person name="Kuo A."/>
            <person name="Riley R."/>
            <person name="Clum A."/>
            <person name="Nolan M."/>
            <person name="Lipzen A."/>
            <person name="Salamov A."/>
            <person name="Henrissat B."/>
            <person name="Wiebenga A."/>
            <person name="De Vries R.P."/>
            <person name="Grigoriev I.V."/>
            <person name="Mortensen U.H."/>
            <person name="Andersen M.R."/>
            <person name="Baker S.E."/>
        </authorList>
    </citation>
    <scope>NUCLEOTIDE SEQUENCE [LARGE SCALE GENOMIC DNA]</scope>
    <source>
        <strain evidence="2 3">CBS 115572</strain>
    </source>
</reference>
<dbReference type="Proteomes" id="UP000246702">
    <property type="component" value="Unassembled WGS sequence"/>
</dbReference>
<name>A0A317XCM0_9EURO</name>
<feature type="non-terminal residue" evidence="2">
    <location>
        <position position="1"/>
    </location>
</feature>
<sequence length="112" mass="12056">PAPAPPAPGPAVAAQERQKAANLLFAAGVSVPEGLLPAPRVLTPAQVLRREELLAELEKKRKAERLLRGQKKTTGKQVRAANEQHEEISSAHEGLVRSLKETISELKTLSLT</sequence>
<keyword evidence="3" id="KW-1185">Reference proteome</keyword>
<accession>A0A317XCM0</accession>
<protein>
    <submittedName>
        <fullName evidence="2">Uncharacterized protein</fullName>
    </submittedName>
</protein>
<feature type="compositionally biased region" description="Basic and acidic residues" evidence="1">
    <location>
        <begin position="82"/>
        <end position="91"/>
    </location>
</feature>
<organism evidence="2 3">
    <name type="scientific">Aspergillus sclerotioniger CBS 115572</name>
    <dbReference type="NCBI Taxonomy" id="1450535"/>
    <lineage>
        <taxon>Eukaryota</taxon>
        <taxon>Fungi</taxon>
        <taxon>Dikarya</taxon>
        <taxon>Ascomycota</taxon>
        <taxon>Pezizomycotina</taxon>
        <taxon>Eurotiomycetes</taxon>
        <taxon>Eurotiomycetidae</taxon>
        <taxon>Eurotiales</taxon>
        <taxon>Aspergillaceae</taxon>
        <taxon>Aspergillus</taxon>
        <taxon>Aspergillus subgen. Circumdati</taxon>
    </lineage>
</organism>
<dbReference type="EMBL" id="MSFK01000001">
    <property type="protein sequence ID" value="PWY96293.1"/>
    <property type="molecule type" value="Genomic_DNA"/>
</dbReference>
<feature type="region of interest" description="Disordered" evidence="1">
    <location>
        <begin position="68"/>
        <end position="91"/>
    </location>
</feature>